<dbReference type="AlphaFoldDB" id="A0AAJ5WWG8"/>
<name>A0AAJ5WWG8_9BACT</name>
<keyword evidence="3" id="KW-0732">Signal</keyword>
<feature type="domain" description="SusD-like N-terminal" evidence="7">
    <location>
        <begin position="25"/>
        <end position="222"/>
    </location>
</feature>
<proteinExistence type="inferred from homology"/>
<dbReference type="Pfam" id="PF07980">
    <property type="entry name" value="SusD_RagB"/>
    <property type="match status" value="1"/>
</dbReference>
<evidence type="ECO:0000256" key="2">
    <source>
        <dbReference type="ARBA" id="ARBA00006275"/>
    </source>
</evidence>
<keyword evidence="5" id="KW-0998">Cell outer membrane</keyword>
<comment type="similarity">
    <text evidence="2">Belongs to the SusD family.</text>
</comment>
<feature type="domain" description="RagB/SusD" evidence="6">
    <location>
        <begin position="324"/>
        <end position="566"/>
    </location>
</feature>
<evidence type="ECO:0000256" key="3">
    <source>
        <dbReference type="ARBA" id="ARBA00022729"/>
    </source>
</evidence>
<dbReference type="Pfam" id="PF14322">
    <property type="entry name" value="SusD-like_3"/>
    <property type="match status" value="1"/>
</dbReference>
<comment type="subcellular location">
    <subcellularLocation>
        <location evidence="1">Cell outer membrane</location>
    </subcellularLocation>
</comment>
<evidence type="ECO:0000256" key="1">
    <source>
        <dbReference type="ARBA" id="ARBA00004442"/>
    </source>
</evidence>
<dbReference type="GO" id="GO:0009279">
    <property type="term" value="C:cell outer membrane"/>
    <property type="evidence" value="ECO:0007669"/>
    <property type="project" value="UniProtKB-SubCell"/>
</dbReference>
<gene>
    <name evidence="8" type="ORF">P0Y53_08140</name>
</gene>
<dbReference type="Gene3D" id="1.25.40.390">
    <property type="match status" value="1"/>
</dbReference>
<dbReference type="EMBL" id="CP119311">
    <property type="protein sequence ID" value="WEK37469.1"/>
    <property type="molecule type" value="Genomic_DNA"/>
</dbReference>
<evidence type="ECO:0000256" key="4">
    <source>
        <dbReference type="ARBA" id="ARBA00023136"/>
    </source>
</evidence>
<keyword evidence="4" id="KW-0472">Membrane</keyword>
<dbReference type="InterPro" id="IPR012944">
    <property type="entry name" value="SusD_RagB_dom"/>
</dbReference>
<dbReference type="Proteomes" id="UP001220610">
    <property type="component" value="Chromosome"/>
</dbReference>
<dbReference type="InterPro" id="IPR011990">
    <property type="entry name" value="TPR-like_helical_dom_sf"/>
</dbReference>
<evidence type="ECO:0000313" key="9">
    <source>
        <dbReference type="Proteomes" id="UP001220610"/>
    </source>
</evidence>
<evidence type="ECO:0000259" key="6">
    <source>
        <dbReference type="Pfam" id="PF07980"/>
    </source>
</evidence>
<evidence type="ECO:0000259" key="7">
    <source>
        <dbReference type="Pfam" id="PF14322"/>
    </source>
</evidence>
<dbReference type="InterPro" id="IPR033985">
    <property type="entry name" value="SusD-like_N"/>
</dbReference>
<reference evidence="8" key="1">
    <citation type="submission" date="2023-03" db="EMBL/GenBank/DDBJ databases">
        <title>Andean soil-derived lignocellulolytic bacterial consortium as a source of novel taxa and putative plastic-active enzymes.</title>
        <authorList>
            <person name="Diaz-Garcia L."/>
            <person name="Chuvochina M."/>
            <person name="Feuerriegel G."/>
            <person name="Bunk B."/>
            <person name="Sproer C."/>
            <person name="Streit W.R."/>
            <person name="Rodriguez L.M."/>
            <person name="Overmann J."/>
            <person name="Jimenez D.J."/>
        </authorList>
    </citation>
    <scope>NUCLEOTIDE SEQUENCE</scope>
    <source>
        <strain evidence="8">MAG 7</strain>
    </source>
</reference>
<protein>
    <submittedName>
        <fullName evidence="8">RagB/SusD family nutrient uptake outer membrane protein</fullName>
    </submittedName>
</protein>
<organism evidence="8 9">
    <name type="scientific">Candidatus Pseudobacter hemicellulosilyticus</name>
    <dbReference type="NCBI Taxonomy" id="3121375"/>
    <lineage>
        <taxon>Bacteria</taxon>
        <taxon>Pseudomonadati</taxon>
        <taxon>Bacteroidota</taxon>
        <taxon>Chitinophagia</taxon>
        <taxon>Chitinophagales</taxon>
        <taxon>Chitinophagaceae</taxon>
        <taxon>Pseudobacter</taxon>
    </lineage>
</organism>
<evidence type="ECO:0000313" key="8">
    <source>
        <dbReference type="EMBL" id="WEK37469.1"/>
    </source>
</evidence>
<dbReference type="SUPFAM" id="SSF48452">
    <property type="entry name" value="TPR-like"/>
    <property type="match status" value="1"/>
</dbReference>
<sequence length="566" mass="62699">MNKHYKYGLPLAIAVLLGATGCEKDFLDTRIDTNATPETIITDRATLFSFGNAFYTALPNGFYQLDGNLFAAASDEAQQTNAAAANVRFFNQGTLSPVNMPTDGSNPYKTFYDGIRAANFFLNYSTGYVEFLLRNRDTTNTSAIVNYRNDSMNIAWYRGEAHIARAFYYFELSKRWGGVPVIEQTFDQAADLHISRTGYDELVTYMVNEIDKYKDSLQPNWKTSSFKANDGRFSLASALALKTRILLYAASPLQNPSNDAAKWQKAAAAAQELMTAPGLNLALYTGGYRNYFTGSNPIVSANNETILAVRAPANNTPEVNNYPIGTPGGNSGIAPSHNLVAAYEYIGEVDPADPYKNRDPRLAASIVTNGSTWTGRTIDQSAGATDDMRQPNTSRTGYYLKKFLTDALNLQQGGTALHNWVLFRYAEVLLNYAEAMNEAYGPDANNGYALTARQALQLVRNRASTQLPAVTASTKETFREVLKHERRIELAFEDHRYWDLLRWKDAATVLNQPVKGVTVTKNPNGSFNYQVVDVASRAFRAPMELFPFAQSEIVNGNGKLIQNTGY</sequence>
<evidence type="ECO:0000256" key="5">
    <source>
        <dbReference type="ARBA" id="ARBA00023237"/>
    </source>
</evidence>
<accession>A0AAJ5WWG8</accession>
<dbReference type="PROSITE" id="PS51257">
    <property type="entry name" value="PROKAR_LIPOPROTEIN"/>
    <property type="match status" value="1"/>
</dbReference>